<protein>
    <recommendedName>
        <fullName evidence="1">LysM domain-containing protein</fullName>
    </recommendedName>
</protein>
<dbReference type="CDD" id="cd00118">
    <property type="entry name" value="LysM"/>
    <property type="match status" value="1"/>
</dbReference>
<dbReference type="Gene3D" id="3.10.350.10">
    <property type="entry name" value="LysM domain"/>
    <property type="match status" value="1"/>
</dbReference>
<evidence type="ECO:0000313" key="3">
    <source>
        <dbReference type="Proteomes" id="UP000494365"/>
    </source>
</evidence>
<dbReference type="Pfam" id="PF01476">
    <property type="entry name" value="LysM"/>
    <property type="match status" value="1"/>
</dbReference>
<dbReference type="InterPro" id="IPR045361">
    <property type="entry name" value="CIS_tube_prot_N"/>
</dbReference>
<dbReference type="AlphaFoldDB" id="A0A6S7AUY3"/>
<dbReference type="SUPFAM" id="SSF54106">
    <property type="entry name" value="LysM domain"/>
    <property type="match status" value="1"/>
</dbReference>
<sequence>MPIPIISAGQGLLPARLEIVRPTVRDNIIPLRFNPTEYQLQKGNNFSEIAIPGLESPPIQFVRGGCEKLSVELLVDTSDSLDDVRVRYVDKLRGLMNLNIELHAPPILRFVWDRQVFVGVLESLNVSYVLFTPQGVPLRAKLSVAMKEYRPAAVQVKERPTASPDFDKTWVVRRGDTLSSIAGAVYRDSGKWRVIAEDNGIVDPRSLAPGRVLSLPRL</sequence>
<evidence type="ECO:0000259" key="1">
    <source>
        <dbReference type="PROSITE" id="PS51782"/>
    </source>
</evidence>
<feature type="domain" description="LysM" evidence="1">
    <location>
        <begin position="168"/>
        <end position="215"/>
    </location>
</feature>
<dbReference type="SMART" id="SM00257">
    <property type="entry name" value="LysM"/>
    <property type="match status" value="1"/>
</dbReference>
<proteinExistence type="predicted"/>
<dbReference type="Pfam" id="PF19266">
    <property type="entry name" value="CIS_tube"/>
    <property type="match status" value="1"/>
</dbReference>
<dbReference type="InterPro" id="IPR018392">
    <property type="entry name" value="LysM"/>
</dbReference>
<gene>
    <name evidence="2" type="ORF">LMG28614_00719</name>
</gene>
<dbReference type="InterPro" id="IPR036779">
    <property type="entry name" value="LysM_dom_sf"/>
</dbReference>
<accession>A0A6S7AUY3</accession>
<dbReference type="Proteomes" id="UP000494365">
    <property type="component" value="Unassembled WGS sequence"/>
</dbReference>
<reference evidence="2 3" key="1">
    <citation type="submission" date="2020-04" db="EMBL/GenBank/DDBJ databases">
        <authorList>
            <person name="De Canck E."/>
        </authorList>
    </citation>
    <scope>NUCLEOTIDE SEQUENCE [LARGE SCALE GENOMIC DNA]</scope>
    <source>
        <strain evidence="2 3">LMG 28614</strain>
    </source>
</reference>
<keyword evidence="3" id="KW-1185">Reference proteome</keyword>
<name>A0A6S7AUY3_9BURK</name>
<organism evidence="2 3">
    <name type="scientific">Paraburkholderia ultramafica</name>
    <dbReference type="NCBI Taxonomy" id="1544867"/>
    <lineage>
        <taxon>Bacteria</taxon>
        <taxon>Pseudomonadati</taxon>
        <taxon>Pseudomonadota</taxon>
        <taxon>Betaproteobacteria</taxon>
        <taxon>Burkholderiales</taxon>
        <taxon>Burkholderiaceae</taxon>
        <taxon>Paraburkholderia</taxon>
    </lineage>
</organism>
<dbReference type="RefSeq" id="WP_175148173.1">
    <property type="nucleotide sequence ID" value="NZ_CADIKK010000002.1"/>
</dbReference>
<evidence type="ECO:0000313" key="2">
    <source>
        <dbReference type="EMBL" id="CAB3778760.1"/>
    </source>
</evidence>
<dbReference type="PROSITE" id="PS51782">
    <property type="entry name" value="LYSM"/>
    <property type="match status" value="1"/>
</dbReference>
<dbReference type="EMBL" id="CADIKK010000002">
    <property type="protein sequence ID" value="CAB3778760.1"/>
    <property type="molecule type" value="Genomic_DNA"/>
</dbReference>